<sequence length="80" mass="9719">MNFFEIFQLSKYMIYFICIFIIFVVVFTSEKSMIDVFAEQYGNYKTNPSETFLNYSLFLLILILFYNSYFYLQTLSLFND</sequence>
<keyword evidence="1" id="KW-1133">Transmembrane helix</keyword>
<organism evidence="2 3">
    <name type="scientific">Texas Phoenix palm phytoplasma</name>
    <dbReference type="NCBI Taxonomy" id="176709"/>
    <lineage>
        <taxon>Bacteria</taxon>
        <taxon>Bacillati</taxon>
        <taxon>Mycoplasmatota</taxon>
        <taxon>Mollicutes</taxon>
        <taxon>Acholeplasmatales</taxon>
        <taxon>Acholeplasmataceae</taxon>
        <taxon>Candidatus Phytoplasma</taxon>
        <taxon>16SrIV (Coconut lethal yellows group)</taxon>
    </lineage>
</organism>
<feature type="transmembrane region" description="Helical" evidence="1">
    <location>
        <begin position="52"/>
        <end position="72"/>
    </location>
</feature>
<keyword evidence="3" id="KW-1185">Reference proteome</keyword>
<gene>
    <name evidence="2" type="ORF">FEF22_000100</name>
</gene>
<evidence type="ECO:0000313" key="3">
    <source>
        <dbReference type="Proteomes" id="UP001192346"/>
    </source>
</evidence>
<keyword evidence="1" id="KW-0472">Membrane</keyword>
<dbReference type="Proteomes" id="UP001192346">
    <property type="component" value="Unassembled WGS sequence"/>
</dbReference>
<comment type="caution">
    <text evidence="2">The sequence shown here is derived from an EMBL/GenBank/DDBJ whole genome shotgun (WGS) entry which is preliminary data.</text>
</comment>
<dbReference type="RefSeq" id="WP_138107763.1">
    <property type="nucleotide sequence ID" value="NZ_VBRA02000002.1"/>
</dbReference>
<dbReference type="EMBL" id="VBRA02000002">
    <property type="protein sequence ID" value="MBP3059193.1"/>
    <property type="molecule type" value="Genomic_DNA"/>
</dbReference>
<feature type="transmembrane region" description="Helical" evidence="1">
    <location>
        <begin position="12"/>
        <end position="29"/>
    </location>
</feature>
<name>A0ABS5BHY6_9MOLU</name>
<evidence type="ECO:0000313" key="2">
    <source>
        <dbReference type="EMBL" id="MBP3059193.1"/>
    </source>
</evidence>
<evidence type="ECO:0000256" key="1">
    <source>
        <dbReference type="SAM" id="Phobius"/>
    </source>
</evidence>
<reference evidence="2" key="1">
    <citation type="submission" date="2019-10" db="EMBL/GenBank/DDBJ databases">
        <title>Whole Genome Sequencing and Characterization of Texas Phoenix Palm Decline Phytoplasma Belongs to Lethal Yellowing (16SrIV) Group.</title>
        <authorList>
            <person name="Bao M."/>
        </authorList>
    </citation>
    <scope>NUCLEOTIDE SEQUENCE [LARGE SCALE GENOMIC DNA]</scope>
    <source>
        <strain evidence="2">ACPD</strain>
    </source>
</reference>
<proteinExistence type="predicted"/>
<protein>
    <submittedName>
        <fullName evidence="2">Uncharacterized protein</fullName>
    </submittedName>
</protein>
<keyword evidence="1" id="KW-0812">Transmembrane</keyword>
<accession>A0ABS5BHY6</accession>